<sequence>MPKINNVVAVGCGTISRFEDADLRDHSMSQHALMLAVRDLVEASCKKQRIVQCFAQDPIYDPVDKAVLEDADITVLSDPRIWLEIDEGSVVISVGPNIPVLEIIADIARPLVLVISRPRLTEVAPRVRTMLLNEYIREEHFDITQAFGDAAIFVRTP</sequence>
<dbReference type="AlphaFoldDB" id="A0AAN6ZIG9"/>
<dbReference type="Proteomes" id="UP001302676">
    <property type="component" value="Unassembled WGS sequence"/>
</dbReference>
<name>A0AAN6ZIG9_9PEZI</name>
<comment type="caution">
    <text evidence="2">The sequence shown here is derived from an EMBL/GenBank/DDBJ whole genome shotgun (WGS) entry which is preliminary data.</text>
</comment>
<dbReference type="Pfam" id="PF07985">
    <property type="entry name" value="SRR1"/>
    <property type="match status" value="1"/>
</dbReference>
<gene>
    <name evidence="2" type="ORF">C8A04DRAFT_33448</name>
</gene>
<dbReference type="EMBL" id="MU853702">
    <property type="protein sequence ID" value="KAK4139088.1"/>
    <property type="molecule type" value="Genomic_DNA"/>
</dbReference>
<evidence type="ECO:0000313" key="2">
    <source>
        <dbReference type="EMBL" id="KAK4139088.1"/>
    </source>
</evidence>
<dbReference type="InterPro" id="IPR012942">
    <property type="entry name" value="SRR1-like"/>
</dbReference>
<keyword evidence="3" id="KW-1185">Reference proteome</keyword>
<dbReference type="GeneID" id="87819079"/>
<feature type="domain" description="SRR1-like" evidence="1">
    <location>
        <begin position="2"/>
        <end position="105"/>
    </location>
</feature>
<reference evidence="2" key="1">
    <citation type="journal article" date="2023" name="Mol. Phylogenet. Evol.">
        <title>Genome-scale phylogeny and comparative genomics of the fungal order Sordariales.</title>
        <authorList>
            <person name="Hensen N."/>
            <person name="Bonometti L."/>
            <person name="Westerberg I."/>
            <person name="Brannstrom I.O."/>
            <person name="Guillou S."/>
            <person name="Cros-Aarteil S."/>
            <person name="Calhoun S."/>
            <person name="Haridas S."/>
            <person name="Kuo A."/>
            <person name="Mondo S."/>
            <person name="Pangilinan J."/>
            <person name="Riley R."/>
            <person name="LaButti K."/>
            <person name="Andreopoulos B."/>
            <person name="Lipzen A."/>
            <person name="Chen C."/>
            <person name="Yan M."/>
            <person name="Daum C."/>
            <person name="Ng V."/>
            <person name="Clum A."/>
            <person name="Steindorff A."/>
            <person name="Ohm R.A."/>
            <person name="Martin F."/>
            <person name="Silar P."/>
            <person name="Natvig D.O."/>
            <person name="Lalanne C."/>
            <person name="Gautier V."/>
            <person name="Ament-Velasquez S.L."/>
            <person name="Kruys A."/>
            <person name="Hutchinson M.I."/>
            <person name="Powell A.J."/>
            <person name="Barry K."/>
            <person name="Miller A.N."/>
            <person name="Grigoriev I.V."/>
            <person name="Debuchy R."/>
            <person name="Gladieux P."/>
            <person name="Hiltunen Thoren M."/>
            <person name="Johannesson H."/>
        </authorList>
    </citation>
    <scope>NUCLEOTIDE SEQUENCE</scope>
    <source>
        <strain evidence="2">CBS 141.50</strain>
    </source>
</reference>
<dbReference type="PANTHER" id="PTHR42080:SF3">
    <property type="entry name" value="SRR1-LIKE DOMAIN-CONTAINING PROTEIN"/>
    <property type="match status" value="1"/>
</dbReference>
<accession>A0AAN6ZIG9</accession>
<protein>
    <recommendedName>
        <fullName evidence="1">SRR1-like domain-containing protein</fullName>
    </recommendedName>
</protein>
<evidence type="ECO:0000313" key="3">
    <source>
        <dbReference type="Proteomes" id="UP001302676"/>
    </source>
</evidence>
<dbReference type="RefSeq" id="XP_062632459.1">
    <property type="nucleotide sequence ID" value="XM_062782466.1"/>
</dbReference>
<proteinExistence type="predicted"/>
<dbReference type="PANTHER" id="PTHR42080">
    <property type="entry name" value="SRR1 DOMAIN-CONTAINING PROTEIN"/>
    <property type="match status" value="1"/>
</dbReference>
<evidence type="ECO:0000259" key="1">
    <source>
        <dbReference type="Pfam" id="PF07985"/>
    </source>
</evidence>
<reference evidence="2" key="2">
    <citation type="submission" date="2023-05" db="EMBL/GenBank/DDBJ databases">
        <authorList>
            <consortium name="Lawrence Berkeley National Laboratory"/>
            <person name="Steindorff A."/>
            <person name="Hensen N."/>
            <person name="Bonometti L."/>
            <person name="Westerberg I."/>
            <person name="Brannstrom I.O."/>
            <person name="Guillou S."/>
            <person name="Cros-Aarteil S."/>
            <person name="Calhoun S."/>
            <person name="Haridas S."/>
            <person name="Kuo A."/>
            <person name="Mondo S."/>
            <person name="Pangilinan J."/>
            <person name="Riley R."/>
            <person name="Labutti K."/>
            <person name="Andreopoulos B."/>
            <person name="Lipzen A."/>
            <person name="Chen C."/>
            <person name="Yanf M."/>
            <person name="Daum C."/>
            <person name="Ng V."/>
            <person name="Clum A."/>
            <person name="Ohm R."/>
            <person name="Martin F."/>
            <person name="Silar P."/>
            <person name="Natvig D."/>
            <person name="Lalanne C."/>
            <person name="Gautier V."/>
            <person name="Ament-Velasquez S.L."/>
            <person name="Kruys A."/>
            <person name="Hutchinson M.I."/>
            <person name="Powell A.J."/>
            <person name="Barry K."/>
            <person name="Miller A.N."/>
            <person name="Grigoriev I.V."/>
            <person name="Debuchy R."/>
            <person name="Gladieux P."/>
            <person name="Thoren M.H."/>
            <person name="Johannesson H."/>
        </authorList>
    </citation>
    <scope>NUCLEOTIDE SEQUENCE</scope>
    <source>
        <strain evidence="2">CBS 141.50</strain>
    </source>
</reference>
<organism evidence="2 3">
    <name type="scientific">Dichotomopilus funicola</name>
    <dbReference type="NCBI Taxonomy" id="1934379"/>
    <lineage>
        <taxon>Eukaryota</taxon>
        <taxon>Fungi</taxon>
        <taxon>Dikarya</taxon>
        <taxon>Ascomycota</taxon>
        <taxon>Pezizomycotina</taxon>
        <taxon>Sordariomycetes</taxon>
        <taxon>Sordariomycetidae</taxon>
        <taxon>Sordariales</taxon>
        <taxon>Chaetomiaceae</taxon>
        <taxon>Dichotomopilus</taxon>
    </lineage>
</organism>